<evidence type="ECO:0000313" key="3">
    <source>
        <dbReference type="Proteomes" id="UP000762676"/>
    </source>
</evidence>
<comment type="caution">
    <text evidence="2">The sequence shown here is derived from an EMBL/GenBank/DDBJ whole genome shotgun (WGS) entry which is preliminary data.</text>
</comment>
<feature type="compositionally biased region" description="Polar residues" evidence="1">
    <location>
        <begin position="107"/>
        <end position="124"/>
    </location>
</feature>
<accession>A0AAV4FRV2</accession>
<organism evidence="2 3">
    <name type="scientific">Elysia marginata</name>
    <dbReference type="NCBI Taxonomy" id="1093978"/>
    <lineage>
        <taxon>Eukaryota</taxon>
        <taxon>Metazoa</taxon>
        <taxon>Spiralia</taxon>
        <taxon>Lophotrochozoa</taxon>
        <taxon>Mollusca</taxon>
        <taxon>Gastropoda</taxon>
        <taxon>Heterobranchia</taxon>
        <taxon>Euthyneura</taxon>
        <taxon>Panpulmonata</taxon>
        <taxon>Sacoglossa</taxon>
        <taxon>Placobranchoidea</taxon>
        <taxon>Plakobranchidae</taxon>
        <taxon>Elysia</taxon>
    </lineage>
</organism>
<gene>
    <name evidence="2" type="ORF">ElyMa_002197800</name>
</gene>
<evidence type="ECO:0000313" key="2">
    <source>
        <dbReference type="EMBL" id="GFR75844.1"/>
    </source>
</evidence>
<dbReference type="AlphaFoldDB" id="A0AAV4FRV2"/>
<evidence type="ECO:0000256" key="1">
    <source>
        <dbReference type="SAM" id="MobiDB-lite"/>
    </source>
</evidence>
<dbReference type="EMBL" id="BMAT01004561">
    <property type="protein sequence ID" value="GFR75844.1"/>
    <property type="molecule type" value="Genomic_DNA"/>
</dbReference>
<protein>
    <submittedName>
        <fullName evidence="2">Uncharacterized protein</fullName>
    </submittedName>
</protein>
<keyword evidence="3" id="KW-1185">Reference proteome</keyword>
<reference evidence="2 3" key="1">
    <citation type="journal article" date="2021" name="Elife">
        <title>Chloroplast acquisition without the gene transfer in kleptoplastic sea slugs, Plakobranchus ocellatus.</title>
        <authorList>
            <person name="Maeda T."/>
            <person name="Takahashi S."/>
            <person name="Yoshida T."/>
            <person name="Shimamura S."/>
            <person name="Takaki Y."/>
            <person name="Nagai Y."/>
            <person name="Toyoda A."/>
            <person name="Suzuki Y."/>
            <person name="Arimoto A."/>
            <person name="Ishii H."/>
            <person name="Satoh N."/>
            <person name="Nishiyama T."/>
            <person name="Hasebe M."/>
            <person name="Maruyama T."/>
            <person name="Minagawa J."/>
            <person name="Obokata J."/>
            <person name="Shigenobu S."/>
        </authorList>
    </citation>
    <scope>NUCLEOTIDE SEQUENCE [LARGE SCALE GENOMIC DNA]</scope>
</reference>
<proteinExistence type="predicted"/>
<dbReference type="Proteomes" id="UP000762676">
    <property type="component" value="Unassembled WGS sequence"/>
</dbReference>
<feature type="region of interest" description="Disordered" evidence="1">
    <location>
        <begin position="35"/>
        <end position="124"/>
    </location>
</feature>
<sequence length="124" mass="13651">MLMYTNFVYLNAVKNQFPTRIKNGVLSYLDLGCPSHAAAPEEKPDQSPKAAPKLVLGRKQYGRRSLPIGDDLGGTAVTKSQEQHKSSPTPPEGSYSQFLRDLDTNDRSSPSVVSCMSRETSYLD</sequence>
<name>A0AAV4FRV2_9GAST</name>